<dbReference type="InterPro" id="IPR041490">
    <property type="entry name" value="KstR2_TetR_C"/>
</dbReference>
<dbReference type="AlphaFoldDB" id="A0A1I2P6L0"/>
<dbReference type="PANTHER" id="PTHR43479">
    <property type="entry name" value="ACREF/ENVCD OPERON REPRESSOR-RELATED"/>
    <property type="match status" value="1"/>
</dbReference>
<dbReference type="InterPro" id="IPR036271">
    <property type="entry name" value="Tet_transcr_reg_TetR-rel_C_sf"/>
</dbReference>
<dbReference type="SUPFAM" id="SSF48498">
    <property type="entry name" value="Tetracyclin repressor-like, C-terminal domain"/>
    <property type="match status" value="1"/>
</dbReference>
<evidence type="ECO:0000313" key="4">
    <source>
        <dbReference type="EMBL" id="SFG11802.1"/>
    </source>
</evidence>
<name>A0A1I2P6L0_9BACT</name>
<proteinExistence type="predicted"/>
<dbReference type="PROSITE" id="PS50977">
    <property type="entry name" value="HTH_TETR_2"/>
    <property type="match status" value="1"/>
</dbReference>
<feature type="domain" description="HTH tetR-type" evidence="3">
    <location>
        <begin position="11"/>
        <end position="71"/>
    </location>
</feature>
<dbReference type="EMBL" id="FOOT01000001">
    <property type="protein sequence ID" value="SFG11802.1"/>
    <property type="molecule type" value="Genomic_DNA"/>
</dbReference>
<dbReference type="STRING" id="1436961.SAMN05421739_101952"/>
<gene>
    <name evidence="4" type="ORF">SAMN05421739_101952</name>
</gene>
<keyword evidence="5" id="KW-1185">Reference proteome</keyword>
<dbReference type="Pfam" id="PF00440">
    <property type="entry name" value="TetR_N"/>
    <property type="match status" value="1"/>
</dbReference>
<evidence type="ECO:0000259" key="3">
    <source>
        <dbReference type="PROSITE" id="PS50977"/>
    </source>
</evidence>
<dbReference type="GO" id="GO:0003677">
    <property type="term" value="F:DNA binding"/>
    <property type="evidence" value="ECO:0007669"/>
    <property type="project" value="UniProtKB-UniRule"/>
</dbReference>
<accession>A0A1I2P6L0</accession>
<dbReference type="Pfam" id="PF17932">
    <property type="entry name" value="TetR_C_24"/>
    <property type="match status" value="1"/>
</dbReference>
<reference evidence="5" key="1">
    <citation type="submission" date="2016-10" db="EMBL/GenBank/DDBJ databases">
        <authorList>
            <person name="Varghese N."/>
            <person name="Submissions S."/>
        </authorList>
    </citation>
    <scope>NUCLEOTIDE SEQUENCE [LARGE SCALE GENOMIC DNA]</scope>
    <source>
        <strain evidence="5">LP51</strain>
    </source>
</reference>
<feature type="DNA-binding region" description="H-T-H motif" evidence="2">
    <location>
        <begin position="34"/>
        <end position="53"/>
    </location>
</feature>
<dbReference type="InterPro" id="IPR001647">
    <property type="entry name" value="HTH_TetR"/>
</dbReference>
<dbReference type="PRINTS" id="PR00455">
    <property type="entry name" value="HTHTETR"/>
</dbReference>
<dbReference type="InterPro" id="IPR050624">
    <property type="entry name" value="HTH-type_Tx_Regulator"/>
</dbReference>
<protein>
    <submittedName>
        <fullName evidence="4">Transcriptional regulator, TetR family</fullName>
    </submittedName>
</protein>
<dbReference type="SUPFAM" id="SSF46689">
    <property type="entry name" value="Homeodomain-like"/>
    <property type="match status" value="1"/>
</dbReference>
<sequence length="197" mass="22412">MFVTYGMEAVLTRKEQIEKTATALFKSKGYAATSMRDLANALGIEAASIYSHIRSKEEILQRVCFKMADEFFDALDAAESMESTATVRLQRAIAAHVQVLTQNTEASAVFLHEWRHLSEPLHSNFLALRDKYEARFREIIHEGIQRGEFTVPDEKFAVLTILSALNWIHTWYKPEGKMTPTEIAENLSEMLLNGLRS</sequence>
<evidence type="ECO:0000256" key="1">
    <source>
        <dbReference type="ARBA" id="ARBA00023125"/>
    </source>
</evidence>
<evidence type="ECO:0000313" key="5">
    <source>
        <dbReference type="Proteomes" id="UP000198724"/>
    </source>
</evidence>
<evidence type="ECO:0000256" key="2">
    <source>
        <dbReference type="PROSITE-ProRule" id="PRU00335"/>
    </source>
</evidence>
<organism evidence="4 5">
    <name type="scientific">Pontibacter chinhatensis</name>
    <dbReference type="NCBI Taxonomy" id="1436961"/>
    <lineage>
        <taxon>Bacteria</taxon>
        <taxon>Pseudomonadati</taxon>
        <taxon>Bacteroidota</taxon>
        <taxon>Cytophagia</taxon>
        <taxon>Cytophagales</taxon>
        <taxon>Hymenobacteraceae</taxon>
        <taxon>Pontibacter</taxon>
    </lineage>
</organism>
<dbReference type="Proteomes" id="UP000198724">
    <property type="component" value="Unassembled WGS sequence"/>
</dbReference>
<dbReference type="PANTHER" id="PTHR43479:SF11">
    <property type="entry name" value="ACREF_ENVCD OPERON REPRESSOR-RELATED"/>
    <property type="match status" value="1"/>
</dbReference>
<dbReference type="Gene3D" id="1.10.10.60">
    <property type="entry name" value="Homeodomain-like"/>
    <property type="match status" value="1"/>
</dbReference>
<dbReference type="Gene3D" id="1.10.357.10">
    <property type="entry name" value="Tetracycline Repressor, domain 2"/>
    <property type="match status" value="1"/>
</dbReference>
<dbReference type="InterPro" id="IPR009057">
    <property type="entry name" value="Homeodomain-like_sf"/>
</dbReference>
<keyword evidence="1 2" id="KW-0238">DNA-binding</keyword>